<dbReference type="InterPro" id="IPR017938">
    <property type="entry name" value="Riboflavin_synthase-like_b-brl"/>
</dbReference>
<evidence type="ECO:0000256" key="10">
    <source>
        <dbReference type="PROSITE-ProRule" id="PRU00524"/>
    </source>
</evidence>
<dbReference type="GeneID" id="11534110"/>
<keyword evidence="9" id="KW-0677">Repeat</keyword>
<dbReference type="Proteomes" id="UP000005666">
    <property type="component" value="Chromosome 3"/>
</dbReference>
<comment type="subunit">
    <text evidence="4">Homotrimer.</text>
</comment>
<dbReference type="OrthoDB" id="10258924at2759"/>
<dbReference type="STRING" id="1071381.G8BRC7"/>
<organism evidence="12 13">
    <name type="scientific">Tetrapisispora phaffii (strain ATCC 24235 / CBS 4417 / NBRC 1672 / NRRL Y-8282 / UCD 70-5)</name>
    <name type="common">Yeast</name>
    <name type="synonym">Fabospora phaffii</name>
    <dbReference type="NCBI Taxonomy" id="1071381"/>
    <lineage>
        <taxon>Eukaryota</taxon>
        <taxon>Fungi</taxon>
        <taxon>Dikarya</taxon>
        <taxon>Ascomycota</taxon>
        <taxon>Saccharomycotina</taxon>
        <taxon>Saccharomycetes</taxon>
        <taxon>Saccharomycetales</taxon>
        <taxon>Saccharomycetaceae</taxon>
        <taxon>Tetrapisispora</taxon>
    </lineage>
</organism>
<dbReference type="GO" id="GO:0009231">
    <property type="term" value="P:riboflavin biosynthetic process"/>
    <property type="evidence" value="ECO:0007669"/>
    <property type="project" value="UniProtKB-KW"/>
</dbReference>
<evidence type="ECO:0000256" key="6">
    <source>
        <dbReference type="ARBA" id="ARBA00013950"/>
    </source>
</evidence>
<protein>
    <recommendedName>
        <fullName evidence="6">Riboflavin synthase</fullName>
        <ecNumber evidence="5">2.5.1.9</ecNumber>
    </recommendedName>
</protein>
<evidence type="ECO:0000256" key="7">
    <source>
        <dbReference type="ARBA" id="ARBA00022619"/>
    </source>
</evidence>
<dbReference type="AlphaFoldDB" id="G8BRC7"/>
<evidence type="ECO:0000256" key="5">
    <source>
        <dbReference type="ARBA" id="ARBA00012827"/>
    </source>
</evidence>
<dbReference type="EC" id="2.5.1.9" evidence="5"/>
<evidence type="ECO:0000259" key="11">
    <source>
        <dbReference type="PROSITE" id="PS51177"/>
    </source>
</evidence>
<evidence type="ECO:0000256" key="4">
    <source>
        <dbReference type="ARBA" id="ARBA00011233"/>
    </source>
</evidence>
<dbReference type="OMA" id="IGGHAMS"/>
<comment type="function">
    <text evidence="2">Catalyzes the dismutation of two molecules of 6,7-dimethyl-8-ribityllumazine, resulting in the formation of riboflavin and 5-amino-6-(D-ribitylamino)uracil.</text>
</comment>
<evidence type="ECO:0000256" key="1">
    <source>
        <dbReference type="ARBA" id="ARBA00000968"/>
    </source>
</evidence>
<dbReference type="Pfam" id="PF00677">
    <property type="entry name" value="Lum_binding"/>
    <property type="match status" value="2"/>
</dbReference>
<dbReference type="PANTHER" id="PTHR21098:SF0">
    <property type="entry name" value="RIBOFLAVIN SYNTHASE"/>
    <property type="match status" value="1"/>
</dbReference>
<feature type="repeat" description="Lumazine-binding" evidence="10">
    <location>
        <begin position="104"/>
        <end position="202"/>
    </location>
</feature>
<dbReference type="EMBL" id="HE612858">
    <property type="protein sequence ID" value="CCE62303.1"/>
    <property type="molecule type" value="Genomic_DNA"/>
</dbReference>
<feature type="domain" description="Lumazine-binding" evidence="11">
    <location>
        <begin position="104"/>
        <end position="202"/>
    </location>
</feature>
<dbReference type="CDD" id="cd00402">
    <property type="entry name" value="Riboflavin_synthase_like"/>
    <property type="match status" value="1"/>
</dbReference>
<evidence type="ECO:0000256" key="8">
    <source>
        <dbReference type="ARBA" id="ARBA00022679"/>
    </source>
</evidence>
<feature type="domain" description="Lumazine-binding" evidence="11">
    <location>
        <begin position="1"/>
        <end position="103"/>
    </location>
</feature>
<sequence length="235" mass="26121">MFTGIVEIMGIIDSYKEYDDSAAGGHGISLKIKDASKILGDCHIGDSISVNGICLTVTEFDNDSFKVGISPETVRRTNVGSWKNCQKVNLERAVSVDVRFGGHYVQGHIDTTAKITCIEKEGNSKIFGFKLRDDEYNKFIVEKGFICIDGASLTIIRIDNDGTFYISMIKHTQDIVSMPLKNIGDEVNIEVDLTGKVIEKQITSVLEAEIEKENSIFKAFVEKIVEAKMKEILQK</sequence>
<name>G8BRC7_TETPH</name>
<dbReference type="Gene3D" id="2.40.30.20">
    <property type="match status" value="2"/>
</dbReference>
<evidence type="ECO:0000256" key="3">
    <source>
        <dbReference type="ARBA" id="ARBA00004887"/>
    </source>
</evidence>
<keyword evidence="8" id="KW-0808">Transferase</keyword>
<dbReference type="InterPro" id="IPR023366">
    <property type="entry name" value="ATP_synth_asu-like_sf"/>
</dbReference>
<dbReference type="PANTHER" id="PTHR21098">
    <property type="entry name" value="RIBOFLAVIN SYNTHASE ALPHA CHAIN"/>
    <property type="match status" value="1"/>
</dbReference>
<dbReference type="eggNOG" id="KOG3310">
    <property type="taxonomic scope" value="Eukaryota"/>
</dbReference>
<dbReference type="FunFam" id="2.40.30.20:FF:000004">
    <property type="entry name" value="Riboflavin synthase, alpha subunit"/>
    <property type="match status" value="1"/>
</dbReference>
<proteinExistence type="predicted"/>
<keyword evidence="7" id="KW-0686">Riboflavin biosynthesis</keyword>
<evidence type="ECO:0000256" key="2">
    <source>
        <dbReference type="ARBA" id="ARBA00002803"/>
    </source>
</evidence>
<dbReference type="NCBIfam" id="TIGR00187">
    <property type="entry name" value="ribE"/>
    <property type="match status" value="1"/>
</dbReference>
<evidence type="ECO:0000313" key="12">
    <source>
        <dbReference type="EMBL" id="CCE62303.1"/>
    </source>
</evidence>
<reference evidence="12 13" key="1">
    <citation type="journal article" date="2011" name="Proc. Natl. Acad. Sci. U.S.A.">
        <title>Evolutionary erosion of yeast sex chromosomes by mating-type switching accidents.</title>
        <authorList>
            <person name="Gordon J.L."/>
            <person name="Armisen D."/>
            <person name="Proux-Wera E."/>
            <person name="Oheigeartaigh S.S."/>
            <person name="Byrne K.P."/>
            <person name="Wolfe K.H."/>
        </authorList>
    </citation>
    <scope>NUCLEOTIDE SEQUENCE [LARGE SCALE GENOMIC DNA]</scope>
    <source>
        <strain evidence="13">ATCC 24235 / CBS 4417 / NBRC 1672 / NRRL Y-8282 / UCD 70-5</strain>
    </source>
</reference>
<feature type="repeat" description="Lumazine-binding" evidence="10">
    <location>
        <begin position="1"/>
        <end position="103"/>
    </location>
</feature>
<dbReference type="GO" id="GO:0004746">
    <property type="term" value="F:riboflavin synthase activity"/>
    <property type="evidence" value="ECO:0007669"/>
    <property type="project" value="UniProtKB-EC"/>
</dbReference>
<dbReference type="PIRSF" id="PIRSF000498">
    <property type="entry name" value="Riboflavin_syn_A"/>
    <property type="match status" value="1"/>
</dbReference>
<evidence type="ECO:0000313" key="13">
    <source>
        <dbReference type="Proteomes" id="UP000005666"/>
    </source>
</evidence>
<comment type="pathway">
    <text evidence="3">Cofactor biosynthesis; riboflavin biosynthesis; riboflavin from 2-hydroxy-3-oxobutyl phosphate and 5-amino-6-(D-ribitylamino)uracil: step 2/2.</text>
</comment>
<dbReference type="InterPro" id="IPR001783">
    <property type="entry name" value="Lumazine-bd"/>
</dbReference>
<accession>G8BRC7</accession>
<comment type="catalytic activity">
    <reaction evidence="1">
        <text>2 6,7-dimethyl-8-(1-D-ribityl)lumazine + H(+) = 5-amino-6-(D-ribitylamino)uracil + riboflavin</text>
        <dbReference type="Rhea" id="RHEA:20772"/>
        <dbReference type="ChEBI" id="CHEBI:15378"/>
        <dbReference type="ChEBI" id="CHEBI:15934"/>
        <dbReference type="ChEBI" id="CHEBI:57986"/>
        <dbReference type="ChEBI" id="CHEBI:58201"/>
        <dbReference type="EC" id="2.5.1.9"/>
    </reaction>
</comment>
<dbReference type="InterPro" id="IPR026017">
    <property type="entry name" value="Lumazine-bd_dom"/>
</dbReference>
<dbReference type="FunFam" id="2.40.30.20:FF:000006">
    <property type="entry name" value="Riboflavin synthase, alpha subunit"/>
    <property type="match status" value="1"/>
</dbReference>
<dbReference type="NCBIfam" id="NF006767">
    <property type="entry name" value="PRK09289.1"/>
    <property type="match status" value="1"/>
</dbReference>
<dbReference type="SUPFAM" id="SSF63380">
    <property type="entry name" value="Riboflavin synthase domain-like"/>
    <property type="match status" value="2"/>
</dbReference>
<dbReference type="KEGG" id="tpf:TPHA_0C01470"/>
<keyword evidence="13" id="KW-1185">Reference proteome</keyword>
<dbReference type="PROSITE" id="PS51177">
    <property type="entry name" value="LUMAZINE_BIND"/>
    <property type="match status" value="2"/>
</dbReference>
<gene>
    <name evidence="12" type="primary">TPHA0C01470</name>
    <name evidence="12" type="ordered locus">TPHA_0C01470</name>
</gene>
<dbReference type="RefSeq" id="XP_003684737.1">
    <property type="nucleotide sequence ID" value="XM_003684689.1"/>
</dbReference>
<dbReference type="HOGENOM" id="CLU_034388_1_1_1"/>
<evidence type="ECO:0000256" key="9">
    <source>
        <dbReference type="ARBA" id="ARBA00022737"/>
    </source>
</evidence>